<dbReference type="Proteomes" id="UP001164539">
    <property type="component" value="Chromosome 9"/>
</dbReference>
<sequence>MDSMEEQRSLLEKGIIQSGSSGLYTGDGSVDISGKPALKGDTGNWRACPFILGSECCERLAYYGIALNLVSYLTNKLHEGNLSAARNITTWQGTCYLAPLLGAIIADAYWGKYWTIAAFSTIYFIGMCTLTLSALIPALKPAECVGSICPSATSAQYAVFFFGLYLIALGAGGIKPCFSSFGADQFDDTDPKERVKKGSFFNWFYFTINIGALISSSFLVWIQATAGWGLGFGIPSLFMGVAIVSFFAATPLYRFQRPGGSPITRMCQVLVASVRKRNLEVPRDNNLLYETQDKTSAIEGSRKIEHTDELKCLDKAAILSDAEIKIGDFSNPWMLCTVTQVEELKILVRMFPIWATGIIFYAAQAQMPTMFVEQGMMMDTSIGSFTIPPASLVTFDIISVVFWVPCYDTIIVPIAKKFTGKERGFSELQRMGIGLFISIICMLAAAMVEIKRLQLARELGLVDKHVAVPLSILWQIPQFFLFGAAEVFISIGQLEFFYDQSPDAMRSFCSALSLLTVSLGNYLSSFMLAVVTYLTTAGGKQGWIPDNLNEGHLDYFFWLLAGLSFFNLLVYVVCAKNYKQKKAS</sequence>
<protein>
    <submittedName>
        <fullName evidence="1">Protein NRT1/ PTR FAMILY 8.3-like</fullName>
    </submittedName>
</protein>
<comment type="caution">
    <text evidence="1">The sequence shown here is derived from an EMBL/GenBank/DDBJ whole genome shotgun (WGS) entry which is preliminary data.</text>
</comment>
<name>A0ACC1XH99_MELAZ</name>
<reference evidence="1 2" key="1">
    <citation type="journal article" date="2023" name="Science">
        <title>Complex scaffold remodeling in plant triterpene biosynthesis.</title>
        <authorList>
            <person name="De La Pena R."/>
            <person name="Hodgson H."/>
            <person name="Liu J.C."/>
            <person name="Stephenson M.J."/>
            <person name="Martin A.C."/>
            <person name="Owen C."/>
            <person name="Harkess A."/>
            <person name="Leebens-Mack J."/>
            <person name="Jimenez L.E."/>
            <person name="Osbourn A."/>
            <person name="Sattely E.S."/>
        </authorList>
    </citation>
    <scope>NUCLEOTIDE SEQUENCE [LARGE SCALE GENOMIC DNA]</scope>
    <source>
        <strain evidence="2">cv. JPN11</strain>
        <tissue evidence="1">Leaf</tissue>
    </source>
</reference>
<proteinExistence type="predicted"/>
<keyword evidence="2" id="KW-1185">Reference proteome</keyword>
<gene>
    <name evidence="1" type="ORF">OWV82_016417</name>
</gene>
<evidence type="ECO:0000313" key="1">
    <source>
        <dbReference type="EMBL" id="KAJ4710202.1"/>
    </source>
</evidence>
<evidence type="ECO:0000313" key="2">
    <source>
        <dbReference type="Proteomes" id="UP001164539"/>
    </source>
</evidence>
<accession>A0ACC1XH99</accession>
<dbReference type="EMBL" id="CM051402">
    <property type="protein sequence ID" value="KAJ4710202.1"/>
    <property type="molecule type" value="Genomic_DNA"/>
</dbReference>
<organism evidence="1 2">
    <name type="scientific">Melia azedarach</name>
    <name type="common">Chinaberry tree</name>
    <dbReference type="NCBI Taxonomy" id="155640"/>
    <lineage>
        <taxon>Eukaryota</taxon>
        <taxon>Viridiplantae</taxon>
        <taxon>Streptophyta</taxon>
        <taxon>Embryophyta</taxon>
        <taxon>Tracheophyta</taxon>
        <taxon>Spermatophyta</taxon>
        <taxon>Magnoliopsida</taxon>
        <taxon>eudicotyledons</taxon>
        <taxon>Gunneridae</taxon>
        <taxon>Pentapetalae</taxon>
        <taxon>rosids</taxon>
        <taxon>malvids</taxon>
        <taxon>Sapindales</taxon>
        <taxon>Meliaceae</taxon>
        <taxon>Melia</taxon>
    </lineage>
</organism>